<feature type="non-terminal residue" evidence="3">
    <location>
        <position position="261"/>
    </location>
</feature>
<evidence type="ECO:0000256" key="1">
    <source>
        <dbReference type="SAM" id="Coils"/>
    </source>
</evidence>
<keyword evidence="1" id="KW-0175">Coiled coil</keyword>
<evidence type="ECO:0000259" key="2">
    <source>
        <dbReference type="Pfam" id="PF20437"/>
    </source>
</evidence>
<organism evidence="3">
    <name type="scientific">marine sediment metagenome</name>
    <dbReference type="NCBI Taxonomy" id="412755"/>
    <lineage>
        <taxon>unclassified sequences</taxon>
        <taxon>metagenomes</taxon>
        <taxon>ecological metagenomes</taxon>
    </lineage>
</organism>
<dbReference type="Pfam" id="PF20437">
    <property type="entry name" value="LonC_helical"/>
    <property type="match status" value="1"/>
</dbReference>
<comment type="caution">
    <text evidence="3">The sequence shown here is derived from an EMBL/GenBank/DDBJ whole genome shotgun (WGS) entry which is preliminary data.</text>
</comment>
<reference evidence="3" key="1">
    <citation type="journal article" date="2014" name="Front. Microbiol.">
        <title>High frequency of phylogenetically diverse reductive dehalogenase-homologous genes in deep subseafloor sedimentary metagenomes.</title>
        <authorList>
            <person name="Kawai M."/>
            <person name="Futagami T."/>
            <person name="Toyoda A."/>
            <person name="Takaki Y."/>
            <person name="Nishi S."/>
            <person name="Hori S."/>
            <person name="Arai W."/>
            <person name="Tsubouchi T."/>
            <person name="Morono Y."/>
            <person name="Uchiyama I."/>
            <person name="Ito T."/>
            <person name="Fujiyama A."/>
            <person name="Inagaki F."/>
            <person name="Takami H."/>
        </authorList>
    </citation>
    <scope>NUCLEOTIDE SEQUENCE</scope>
    <source>
        <strain evidence="3">Expedition CK06-06</strain>
    </source>
</reference>
<protein>
    <recommendedName>
        <fullName evidence="2">Lon-like helical domain-containing protein</fullName>
    </recommendedName>
</protein>
<evidence type="ECO:0000313" key="3">
    <source>
        <dbReference type="EMBL" id="GAI15622.1"/>
    </source>
</evidence>
<feature type="coiled-coil region" evidence="1">
    <location>
        <begin position="213"/>
        <end position="250"/>
    </location>
</feature>
<dbReference type="InterPro" id="IPR046844">
    <property type="entry name" value="Lon-like_helical"/>
</dbReference>
<sequence>MPKKESDKKLPVDQLRWRLDPATLSFKTTEDLKPLKEIIGQKRGVEAFRFGMGMDKPGYNVFVTGMAGTGRMSTVRKLLEEMSKKKAIVPDDHCYVNNFKNAEAPILLRFKPGMGRTFKKDVHDFVETLKKDIPRFFESQDYLNRKKEIMEEYEKKGKDFFKDLDKKVRGEGFALVDVQVGQIKRPEVVPLIDGNPMHLDQVEAMVEKGRYPKKEFERLKKKQEKLRKDIEQISLELRTLQKEVQEDVEKMDRLMFTKMAT</sequence>
<dbReference type="InterPro" id="IPR027417">
    <property type="entry name" value="P-loop_NTPase"/>
</dbReference>
<proteinExistence type="predicted"/>
<dbReference type="Gene3D" id="3.40.50.300">
    <property type="entry name" value="P-loop containing nucleotide triphosphate hydrolases"/>
    <property type="match status" value="1"/>
</dbReference>
<dbReference type="EMBL" id="BARV01008026">
    <property type="protein sequence ID" value="GAI15622.1"/>
    <property type="molecule type" value="Genomic_DNA"/>
</dbReference>
<feature type="domain" description="Lon-like helical" evidence="2">
    <location>
        <begin position="92"/>
        <end position="125"/>
    </location>
</feature>
<accession>X1L8H9</accession>
<name>X1L8H9_9ZZZZ</name>
<dbReference type="AlphaFoldDB" id="X1L8H9"/>
<gene>
    <name evidence="3" type="ORF">S06H3_16241</name>
</gene>